<reference evidence="2" key="1">
    <citation type="submission" date="2020-05" db="EMBL/GenBank/DDBJ databases">
        <authorList>
            <person name="Chiriac C."/>
            <person name="Salcher M."/>
            <person name="Ghai R."/>
            <person name="Kavagutti S V."/>
        </authorList>
    </citation>
    <scope>NUCLEOTIDE SEQUENCE</scope>
</reference>
<sequence length="153" mass="16445">MTLPSAAAPYDGPVSDTTASRKPLKVLVYSDDVNTRQQVILALGRRPHPDLPEVEYVEVATEPVVIQNMDAGHIDLAILDGEAVPAGGMGIAKQLKDEIYQCPPVLVLTGRPQDAWLATWSRAEAALPHPLDPIRLAETVVALLRSRVPAPTS</sequence>
<accession>A0A6J6URV6</accession>
<dbReference type="InterPro" id="IPR011006">
    <property type="entry name" value="CheY-like_superfamily"/>
</dbReference>
<name>A0A6J6URV6_9ZZZZ</name>
<dbReference type="PROSITE" id="PS50110">
    <property type="entry name" value="RESPONSE_REGULATORY"/>
    <property type="match status" value="1"/>
</dbReference>
<dbReference type="SUPFAM" id="SSF52172">
    <property type="entry name" value="CheY-like"/>
    <property type="match status" value="1"/>
</dbReference>
<evidence type="ECO:0000313" key="2">
    <source>
        <dbReference type="EMBL" id="CAB4761915.1"/>
    </source>
</evidence>
<proteinExistence type="predicted"/>
<dbReference type="GO" id="GO:0000160">
    <property type="term" value="P:phosphorelay signal transduction system"/>
    <property type="evidence" value="ECO:0007669"/>
    <property type="project" value="InterPro"/>
</dbReference>
<evidence type="ECO:0000259" key="1">
    <source>
        <dbReference type="PROSITE" id="PS50110"/>
    </source>
</evidence>
<dbReference type="Gene3D" id="3.40.50.2300">
    <property type="match status" value="1"/>
</dbReference>
<dbReference type="AlphaFoldDB" id="A0A6J6URV6"/>
<feature type="domain" description="Response regulatory" evidence="1">
    <location>
        <begin position="25"/>
        <end position="144"/>
    </location>
</feature>
<protein>
    <submittedName>
        <fullName evidence="2">Unannotated protein</fullName>
    </submittedName>
</protein>
<gene>
    <name evidence="2" type="ORF">UFOPK2761_02710</name>
</gene>
<dbReference type="InterPro" id="IPR001789">
    <property type="entry name" value="Sig_transdc_resp-reg_receiver"/>
</dbReference>
<organism evidence="2">
    <name type="scientific">freshwater metagenome</name>
    <dbReference type="NCBI Taxonomy" id="449393"/>
    <lineage>
        <taxon>unclassified sequences</taxon>
        <taxon>metagenomes</taxon>
        <taxon>ecological metagenomes</taxon>
    </lineage>
</organism>
<dbReference type="EMBL" id="CAEZYQ010000025">
    <property type="protein sequence ID" value="CAB4761915.1"/>
    <property type="molecule type" value="Genomic_DNA"/>
</dbReference>